<evidence type="ECO:0000313" key="3">
    <source>
        <dbReference type="Proteomes" id="UP000649799"/>
    </source>
</evidence>
<accession>A0ABX0H1S2</accession>
<reference evidence="2 3" key="1">
    <citation type="submission" date="2020-03" db="EMBL/GenBank/DDBJ databases">
        <title>Cyclobacterium plantarum sp. nov., a marine bacterium isolated from a coastal-marine wetland.</title>
        <authorList>
            <person name="Sanchez-Porro C."/>
            <person name="Ventosa A."/>
            <person name="Amoozegar M."/>
        </authorList>
    </citation>
    <scope>NUCLEOTIDE SEQUENCE [LARGE SCALE GENOMIC DNA]</scope>
    <source>
        <strain evidence="2 3">GBPx2</strain>
    </source>
</reference>
<sequence length="124" mass="14413">MGFIPIFISLGGFVFLFVILVHYNLLQKRKNMQTALQHIAGLMDNLGMDKTDEPQNSFPVIDLSKAERLFREMRNSQRTANGPESTKLLEEKILQAKRIRYEYNKLIKTKPYSFVAKLLGHREI</sequence>
<evidence type="ECO:0000256" key="1">
    <source>
        <dbReference type="SAM" id="Phobius"/>
    </source>
</evidence>
<proteinExistence type="predicted"/>
<evidence type="ECO:0000313" key="2">
    <source>
        <dbReference type="EMBL" id="NHE55725.1"/>
    </source>
</evidence>
<name>A0ABX0H1S2_9BACT</name>
<keyword evidence="1" id="KW-0812">Transmembrane</keyword>
<feature type="transmembrane region" description="Helical" evidence="1">
    <location>
        <begin position="6"/>
        <end position="26"/>
    </location>
</feature>
<dbReference type="RefSeq" id="WP_166142876.1">
    <property type="nucleotide sequence ID" value="NZ_JAANYN010000001.1"/>
</dbReference>
<dbReference type="Proteomes" id="UP000649799">
    <property type="component" value="Unassembled WGS sequence"/>
</dbReference>
<keyword evidence="3" id="KW-1185">Reference proteome</keyword>
<keyword evidence="1" id="KW-0472">Membrane</keyword>
<protein>
    <submittedName>
        <fullName evidence="2">Uncharacterized protein</fullName>
    </submittedName>
</protein>
<keyword evidence="1" id="KW-1133">Transmembrane helix</keyword>
<gene>
    <name evidence="2" type="ORF">G9Q97_02735</name>
</gene>
<organism evidence="2 3">
    <name type="scientific">Cyclobacterium plantarum</name>
    <dbReference type="NCBI Taxonomy" id="2716263"/>
    <lineage>
        <taxon>Bacteria</taxon>
        <taxon>Pseudomonadati</taxon>
        <taxon>Bacteroidota</taxon>
        <taxon>Cytophagia</taxon>
        <taxon>Cytophagales</taxon>
        <taxon>Cyclobacteriaceae</taxon>
        <taxon>Cyclobacterium</taxon>
    </lineage>
</organism>
<dbReference type="EMBL" id="JAANYN010000001">
    <property type="protein sequence ID" value="NHE55725.1"/>
    <property type="molecule type" value="Genomic_DNA"/>
</dbReference>
<comment type="caution">
    <text evidence="2">The sequence shown here is derived from an EMBL/GenBank/DDBJ whole genome shotgun (WGS) entry which is preliminary data.</text>
</comment>